<sequence>TIHFAVTGNHRYKTDFEVIRIGQDFTKVSMIHINKKNKLEITRILKKKVNSKATSSTVEVKLNDEIVASGTREGQQYINKYFSVTPEDFKASYFFRQKEHDTLLKLINSNGKIIQSTLNNENEAFKRLYLRK</sequence>
<feature type="non-terminal residue" evidence="1">
    <location>
        <position position="1"/>
    </location>
</feature>
<dbReference type="EMBL" id="LAZR01030459">
    <property type="protein sequence ID" value="KKL56540.1"/>
    <property type="molecule type" value="Genomic_DNA"/>
</dbReference>
<evidence type="ECO:0000313" key="1">
    <source>
        <dbReference type="EMBL" id="KKL56540.1"/>
    </source>
</evidence>
<organism evidence="1">
    <name type="scientific">marine sediment metagenome</name>
    <dbReference type="NCBI Taxonomy" id="412755"/>
    <lineage>
        <taxon>unclassified sequences</taxon>
        <taxon>metagenomes</taxon>
        <taxon>ecological metagenomes</taxon>
    </lineage>
</organism>
<reference evidence="1" key="1">
    <citation type="journal article" date="2015" name="Nature">
        <title>Complex archaea that bridge the gap between prokaryotes and eukaryotes.</title>
        <authorList>
            <person name="Spang A."/>
            <person name="Saw J.H."/>
            <person name="Jorgensen S.L."/>
            <person name="Zaremba-Niedzwiedzka K."/>
            <person name="Martijn J."/>
            <person name="Lind A.E."/>
            <person name="van Eijk R."/>
            <person name="Schleper C."/>
            <person name="Guy L."/>
            <person name="Ettema T.J."/>
        </authorList>
    </citation>
    <scope>NUCLEOTIDE SEQUENCE</scope>
</reference>
<proteinExistence type="predicted"/>
<accession>A0A0F9FH08</accession>
<dbReference type="Gene3D" id="3.40.50.300">
    <property type="entry name" value="P-loop containing nucleotide triphosphate hydrolases"/>
    <property type="match status" value="1"/>
</dbReference>
<comment type="caution">
    <text evidence="1">The sequence shown here is derived from an EMBL/GenBank/DDBJ whole genome shotgun (WGS) entry which is preliminary data.</text>
</comment>
<protein>
    <submittedName>
        <fullName evidence="1">Uncharacterized protein</fullName>
    </submittedName>
</protein>
<dbReference type="AlphaFoldDB" id="A0A0F9FH08"/>
<dbReference type="InterPro" id="IPR027417">
    <property type="entry name" value="P-loop_NTPase"/>
</dbReference>
<name>A0A0F9FH08_9ZZZZ</name>
<gene>
    <name evidence="1" type="ORF">LCGC14_2244370</name>
</gene>